<accession>A0A6J5Q2N0</accession>
<protein>
    <submittedName>
        <fullName evidence="1">Uncharacterized protein</fullName>
    </submittedName>
</protein>
<evidence type="ECO:0000313" key="1">
    <source>
        <dbReference type="EMBL" id="CAB4176857.1"/>
    </source>
</evidence>
<proteinExistence type="predicted"/>
<dbReference type="EMBL" id="LR797367">
    <property type="protein sequence ID" value="CAB4211069.1"/>
    <property type="molecule type" value="Genomic_DNA"/>
</dbReference>
<gene>
    <name evidence="2" type="ORF">UFOVP1425_72</name>
    <name evidence="3" type="ORF">UFOVP1672_50</name>
    <name evidence="1" type="ORF">UFOVP988_72</name>
</gene>
<dbReference type="EMBL" id="LR796943">
    <property type="protein sequence ID" value="CAB4176857.1"/>
    <property type="molecule type" value="Genomic_DNA"/>
</dbReference>
<dbReference type="EMBL" id="LR797536">
    <property type="protein sequence ID" value="CAB4223439.1"/>
    <property type="molecule type" value="Genomic_DNA"/>
</dbReference>
<name>A0A6J5Q2N0_9CAUD</name>
<reference evidence="1" key="1">
    <citation type="submission" date="2020-05" db="EMBL/GenBank/DDBJ databases">
        <authorList>
            <person name="Chiriac C."/>
            <person name="Salcher M."/>
            <person name="Ghai R."/>
            <person name="Kavagutti S V."/>
        </authorList>
    </citation>
    <scope>NUCLEOTIDE SEQUENCE</scope>
</reference>
<sequence>MTSNLPLGEQCHNALVAAAQAKIEAMSKRRWAERAFDLSLLKATGKNADERKASARLDPVFTERDDAAHEAECKAIVAKAEADGLQIQFEGWRSTQATERAEMQLR</sequence>
<evidence type="ECO:0000313" key="2">
    <source>
        <dbReference type="EMBL" id="CAB4211069.1"/>
    </source>
</evidence>
<organism evidence="1">
    <name type="scientific">uncultured Caudovirales phage</name>
    <dbReference type="NCBI Taxonomy" id="2100421"/>
    <lineage>
        <taxon>Viruses</taxon>
        <taxon>Duplodnaviria</taxon>
        <taxon>Heunggongvirae</taxon>
        <taxon>Uroviricota</taxon>
        <taxon>Caudoviricetes</taxon>
        <taxon>Peduoviridae</taxon>
        <taxon>Maltschvirus</taxon>
        <taxon>Maltschvirus maltsch</taxon>
    </lineage>
</organism>
<evidence type="ECO:0000313" key="3">
    <source>
        <dbReference type="EMBL" id="CAB4223439.1"/>
    </source>
</evidence>